<dbReference type="InterPro" id="IPR027417">
    <property type="entry name" value="P-loop_NTPase"/>
</dbReference>
<feature type="compositionally biased region" description="Low complexity" evidence="1">
    <location>
        <begin position="356"/>
        <end position="367"/>
    </location>
</feature>
<reference evidence="3 4" key="1">
    <citation type="submission" date="2024-04" db="EMBL/GenBank/DDBJ databases">
        <title>The reference genome of an endangered Asteraceae, Deinandra increscens subsp. villosa, native to the Central Coast of California.</title>
        <authorList>
            <person name="Guilliams M."/>
            <person name="Hasenstab-Lehman K."/>
            <person name="Meyer R."/>
            <person name="Mcevoy S."/>
        </authorList>
    </citation>
    <scope>NUCLEOTIDE SEQUENCE [LARGE SCALE GENOMIC DNA]</scope>
    <source>
        <tissue evidence="3">Leaf</tissue>
    </source>
</reference>
<dbReference type="GO" id="GO:0003690">
    <property type="term" value="F:double-stranded DNA binding"/>
    <property type="evidence" value="ECO:0007669"/>
    <property type="project" value="TreeGrafter"/>
</dbReference>
<evidence type="ECO:0000313" key="3">
    <source>
        <dbReference type="EMBL" id="KAK9056499.1"/>
    </source>
</evidence>
<proteinExistence type="predicted"/>
<protein>
    <recommendedName>
        <fullName evidence="2">Rad51-like C-terminal domain-containing protein</fullName>
    </recommendedName>
</protein>
<feature type="domain" description="Rad51-like C-terminal" evidence="2">
    <location>
        <begin position="518"/>
        <end position="577"/>
    </location>
</feature>
<gene>
    <name evidence="3" type="ORF">SSX86_023861</name>
</gene>
<evidence type="ECO:0000313" key="4">
    <source>
        <dbReference type="Proteomes" id="UP001408789"/>
    </source>
</evidence>
<dbReference type="Gene3D" id="3.40.50.300">
    <property type="entry name" value="P-loop containing nucleotide triphosphate hydrolases"/>
    <property type="match status" value="1"/>
</dbReference>
<dbReference type="GO" id="GO:0000730">
    <property type="term" value="P:DNA recombinase assembly"/>
    <property type="evidence" value="ECO:0007669"/>
    <property type="project" value="TreeGrafter"/>
</dbReference>
<dbReference type="Proteomes" id="UP001408789">
    <property type="component" value="Unassembled WGS sequence"/>
</dbReference>
<dbReference type="GO" id="GO:0070192">
    <property type="term" value="P:chromosome organization involved in meiotic cell cycle"/>
    <property type="evidence" value="ECO:0007669"/>
    <property type="project" value="TreeGrafter"/>
</dbReference>
<dbReference type="GO" id="GO:0008094">
    <property type="term" value="F:ATP-dependent activity, acting on DNA"/>
    <property type="evidence" value="ECO:0007669"/>
    <property type="project" value="TreeGrafter"/>
</dbReference>
<evidence type="ECO:0000256" key="1">
    <source>
        <dbReference type="SAM" id="MobiDB-lite"/>
    </source>
</evidence>
<feature type="region of interest" description="Disordered" evidence="1">
    <location>
        <begin position="1"/>
        <end position="56"/>
    </location>
</feature>
<keyword evidence="4" id="KW-1185">Reference proteome</keyword>
<dbReference type="GO" id="GO:0003697">
    <property type="term" value="F:single-stranded DNA binding"/>
    <property type="evidence" value="ECO:0007669"/>
    <property type="project" value="TreeGrafter"/>
</dbReference>
<comment type="caution">
    <text evidence="3">The sequence shown here is derived from an EMBL/GenBank/DDBJ whole genome shotgun (WGS) entry which is preliminary data.</text>
</comment>
<dbReference type="GO" id="GO:0006312">
    <property type="term" value="P:mitotic recombination"/>
    <property type="evidence" value="ECO:0007669"/>
    <property type="project" value="TreeGrafter"/>
</dbReference>
<dbReference type="Pfam" id="PF08423">
    <property type="entry name" value="Rad51"/>
    <property type="match status" value="1"/>
</dbReference>
<dbReference type="GO" id="GO:0000794">
    <property type="term" value="C:condensed nuclear chromosome"/>
    <property type="evidence" value="ECO:0007669"/>
    <property type="project" value="TreeGrafter"/>
</dbReference>
<dbReference type="GO" id="GO:0000150">
    <property type="term" value="F:DNA strand exchange activity"/>
    <property type="evidence" value="ECO:0007669"/>
    <property type="project" value="TreeGrafter"/>
</dbReference>
<dbReference type="AlphaFoldDB" id="A0AAP0CNJ2"/>
<evidence type="ECO:0000259" key="2">
    <source>
        <dbReference type="Pfam" id="PF08423"/>
    </source>
</evidence>
<accession>A0AAP0CNJ2</accession>
<dbReference type="InterPro" id="IPR013632">
    <property type="entry name" value="Rad51_C"/>
</dbReference>
<dbReference type="GO" id="GO:0042148">
    <property type="term" value="P:DNA strand invasion"/>
    <property type="evidence" value="ECO:0007669"/>
    <property type="project" value="TreeGrafter"/>
</dbReference>
<feature type="region of interest" description="Disordered" evidence="1">
    <location>
        <begin position="352"/>
        <end position="384"/>
    </location>
</feature>
<organism evidence="3 4">
    <name type="scientific">Deinandra increscens subsp. villosa</name>
    <dbReference type="NCBI Taxonomy" id="3103831"/>
    <lineage>
        <taxon>Eukaryota</taxon>
        <taxon>Viridiplantae</taxon>
        <taxon>Streptophyta</taxon>
        <taxon>Embryophyta</taxon>
        <taxon>Tracheophyta</taxon>
        <taxon>Spermatophyta</taxon>
        <taxon>Magnoliopsida</taxon>
        <taxon>eudicotyledons</taxon>
        <taxon>Gunneridae</taxon>
        <taxon>Pentapetalae</taxon>
        <taxon>asterids</taxon>
        <taxon>campanulids</taxon>
        <taxon>Asterales</taxon>
        <taxon>Asteraceae</taxon>
        <taxon>Asteroideae</taxon>
        <taxon>Heliantheae alliance</taxon>
        <taxon>Madieae</taxon>
        <taxon>Madiinae</taxon>
        <taxon>Deinandra</taxon>
    </lineage>
</organism>
<dbReference type="PANTHER" id="PTHR22942:SF39">
    <property type="entry name" value="DNA REPAIR PROTEIN RAD51 HOMOLOG 1"/>
    <property type="match status" value="1"/>
</dbReference>
<feature type="compositionally biased region" description="Acidic residues" evidence="1">
    <location>
        <begin position="19"/>
        <end position="50"/>
    </location>
</feature>
<dbReference type="EMBL" id="JBCNJP010000024">
    <property type="protein sequence ID" value="KAK9056499.1"/>
    <property type="molecule type" value="Genomic_DNA"/>
</dbReference>
<name>A0AAP0CNJ2_9ASTR</name>
<dbReference type="GO" id="GO:0007131">
    <property type="term" value="P:reciprocal meiotic recombination"/>
    <property type="evidence" value="ECO:0007669"/>
    <property type="project" value="TreeGrafter"/>
</dbReference>
<sequence length="593" mass="63359">MSTRARRSSFPEVVIERETDTEESSDEEEEVELENDVVESDDPDVEEEIEERSSALARNPKSSRMIYFSPKISPILEINTSKGSALISPRTNEILARNCKKFCRLKKSGTPYYSPSSDLGVLEVGFSPGASNIAESGMLAYKNVVADSPISKELLLDVMTDAIKEAHATKNSSSILGPAPSNMLVDGMTEPVKESDVVFKATKQADNETNGKVSYAAAVNGNNGDKVNLTYVPPIVLPSGSTMVMLKMEQLAKSIESCSLLLPKSVVEKAAVSNEIQANANLNGDVSEGNMEIDNDGFQTVGKKNKAAKGRLLRLKFPVSSKAVDMRVNVGGKNNGSNGDKGASVDQSLLGKSAQKSGSNNDSKSGSCKAGVKGPVGVSAGKQQSGFGGFKRGFWQEKKGQGSSVGAVKNKEVKGTRMSSNEAVVNPAVSAKSGSSVAGSQQGKTEKQLKFEAAKVANRFAALRNGVDLDDGACEFNKDGLHKKWGITQDDMDVVMSYIDDMEVPPSALVESWSTELKRFALMIVDSATALYRTDFSGRGEAAHHIHLAKFPRSLQKLANEFGRAVVAQVGIKSCIEAKEQSMVHGRCTSSSS</sequence>
<dbReference type="PANTHER" id="PTHR22942">
    <property type="entry name" value="RECA/RAD51/RADA DNA STRAND-PAIRING FAMILY MEMBER"/>
    <property type="match status" value="1"/>
</dbReference>